<evidence type="ECO:0000256" key="1">
    <source>
        <dbReference type="ARBA" id="ARBA00022723"/>
    </source>
</evidence>
<protein>
    <recommendedName>
        <fullName evidence="4 5">Tyrosinase copper-binding domain-containing protein</fullName>
    </recommendedName>
</protein>
<dbReference type="PRINTS" id="PR00092">
    <property type="entry name" value="TYROSINASE"/>
</dbReference>
<dbReference type="GO" id="GO:0046872">
    <property type="term" value="F:metal ion binding"/>
    <property type="evidence" value="ECO:0007669"/>
    <property type="project" value="UniProtKB-KW"/>
</dbReference>
<dbReference type="InterPro" id="IPR002227">
    <property type="entry name" value="Tyrosinase_Cu-bd"/>
</dbReference>
<dbReference type="PANTHER" id="PTHR11474">
    <property type="entry name" value="TYROSINASE FAMILY MEMBER"/>
    <property type="match status" value="1"/>
</dbReference>
<keyword evidence="1" id="KW-0479">Metal-binding</keyword>
<comment type="caution">
    <text evidence="6">The sequence shown here is derived from an EMBL/GenBank/DDBJ whole genome shotgun (WGS) entry which is preliminary data.</text>
</comment>
<sequence>MGNSKLLALLVLLCATFSFQNVHAQVPAGTACTQPRIRKAWEAYTADEKTTYIEVIKLAMTKGYHQKFVELHVEYFSEMEAHRTCVFMYWHRMFLLGYENMLRSLGDKYKCVTLPVWDHLTATARRSAGTCTYMESCSPILRDFGGTRSGRSVSLKVYNITIPRSSGAYCVTGAMCGSFCGNNTGCANCIVRGTAYKTYYPAEASFTSVYKQMFTYSDWKNFATAIENGVHNTVHSALGGTMAYFQSPIDPLFYTHHAFIDALQTIYFKCQMGNDTSLTLNEKGSDQRFFTNCARRDKGGFNSSANITMRTRDFSFKNWVHVRTAPNNALYPFFKDLPATFGEYVDAKDLGPYSYSYQFSGELSNMYSNCKDATEVKAAMFMGDDEDPKPNNDEAGVDRLKTVTLGPTEADLKTRHWAIAMYESARINGFTEDGARDQMELILCVHKDECLGGVEDYTDLFRKNFGVEGHPRCFTLLKLLRQGEKIIGIPRWREISRRLLPCPSKDRSFRDSDDFEDM</sequence>
<evidence type="ECO:0000313" key="6">
    <source>
        <dbReference type="EMBL" id="TMW61200.1"/>
    </source>
</evidence>
<name>A0A8K1FF30_PYTOL</name>
<evidence type="ECO:0000256" key="2">
    <source>
        <dbReference type="ARBA" id="ARBA00023008"/>
    </source>
</evidence>
<evidence type="ECO:0000313" key="7">
    <source>
        <dbReference type="Proteomes" id="UP000794436"/>
    </source>
</evidence>
<dbReference type="PROSITE" id="PS51257">
    <property type="entry name" value="PROKAR_LIPOPROTEIN"/>
    <property type="match status" value="1"/>
</dbReference>
<feature type="domain" description="Tyrosinase copper-binding" evidence="5">
    <location>
        <begin position="250"/>
        <end position="261"/>
    </location>
</feature>
<dbReference type="PROSITE" id="PS00497">
    <property type="entry name" value="TYROSINASE_1"/>
    <property type="match status" value="1"/>
</dbReference>
<proteinExistence type="predicted"/>
<feature type="signal peptide" evidence="3">
    <location>
        <begin position="1"/>
        <end position="24"/>
    </location>
</feature>
<dbReference type="InterPro" id="IPR050316">
    <property type="entry name" value="Tyrosinase/Hemocyanin"/>
</dbReference>
<feature type="domain" description="Tyrosinase copper-binding" evidence="4">
    <location>
        <begin position="82"/>
        <end position="99"/>
    </location>
</feature>
<dbReference type="EMBL" id="SPLM01000077">
    <property type="protein sequence ID" value="TMW61200.1"/>
    <property type="molecule type" value="Genomic_DNA"/>
</dbReference>
<dbReference type="OrthoDB" id="6132182at2759"/>
<keyword evidence="7" id="KW-1185">Reference proteome</keyword>
<organism evidence="6 7">
    <name type="scientific">Pythium oligandrum</name>
    <name type="common">Mycoparasitic fungus</name>
    <dbReference type="NCBI Taxonomy" id="41045"/>
    <lineage>
        <taxon>Eukaryota</taxon>
        <taxon>Sar</taxon>
        <taxon>Stramenopiles</taxon>
        <taxon>Oomycota</taxon>
        <taxon>Peronosporomycetes</taxon>
        <taxon>Pythiales</taxon>
        <taxon>Pythiaceae</taxon>
        <taxon>Pythium</taxon>
    </lineage>
</organism>
<dbReference type="AlphaFoldDB" id="A0A8K1FF30"/>
<feature type="chain" id="PRO_5035453790" description="Tyrosinase copper-binding domain-containing protein" evidence="3">
    <location>
        <begin position="25"/>
        <end position="518"/>
    </location>
</feature>
<keyword evidence="3" id="KW-0732">Signal</keyword>
<dbReference type="Gene3D" id="1.10.1280.10">
    <property type="entry name" value="Di-copper center containing domain from catechol oxidase"/>
    <property type="match status" value="1"/>
</dbReference>
<evidence type="ECO:0000259" key="5">
    <source>
        <dbReference type="PROSITE" id="PS00498"/>
    </source>
</evidence>
<dbReference type="PANTHER" id="PTHR11474:SF126">
    <property type="entry name" value="TYROSINASE-LIKE PROTEIN TYR-1-RELATED"/>
    <property type="match status" value="1"/>
</dbReference>
<reference evidence="6" key="1">
    <citation type="submission" date="2019-03" db="EMBL/GenBank/DDBJ databases">
        <title>Long read genome sequence of the mycoparasitic Pythium oligandrum ATCC 38472 isolated from sugarbeet rhizosphere.</title>
        <authorList>
            <person name="Gaulin E."/>
        </authorList>
    </citation>
    <scope>NUCLEOTIDE SEQUENCE</scope>
    <source>
        <strain evidence="6">ATCC 38472_TT</strain>
    </source>
</reference>
<evidence type="ECO:0000259" key="4">
    <source>
        <dbReference type="PROSITE" id="PS00497"/>
    </source>
</evidence>
<dbReference type="Proteomes" id="UP000794436">
    <property type="component" value="Unassembled WGS sequence"/>
</dbReference>
<dbReference type="InterPro" id="IPR008922">
    <property type="entry name" value="Di-copper_centre_dom_sf"/>
</dbReference>
<gene>
    <name evidence="6" type="ORF">Poli38472_013663</name>
</gene>
<accession>A0A8K1FF30</accession>
<dbReference type="GO" id="GO:0016491">
    <property type="term" value="F:oxidoreductase activity"/>
    <property type="evidence" value="ECO:0007669"/>
    <property type="project" value="InterPro"/>
</dbReference>
<dbReference type="SUPFAM" id="SSF48056">
    <property type="entry name" value="Di-copper centre-containing domain"/>
    <property type="match status" value="1"/>
</dbReference>
<dbReference type="PROSITE" id="PS00498">
    <property type="entry name" value="TYROSINASE_2"/>
    <property type="match status" value="1"/>
</dbReference>
<keyword evidence="2" id="KW-0186">Copper</keyword>
<evidence type="ECO:0000256" key="3">
    <source>
        <dbReference type="SAM" id="SignalP"/>
    </source>
</evidence>
<dbReference type="Pfam" id="PF00264">
    <property type="entry name" value="Tyrosinase"/>
    <property type="match status" value="1"/>
</dbReference>